<dbReference type="EMBL" id="CAACVG010006662">
    <property type="protein sequence ID" value="VEN40869.1"/>
    <property type="molecule type" value="Genomic_DNA"/>
</dbReference>
<evidence type="ECO:0000313" key="2">
    <source>
        <dbReference type="Proteomes" id="UP000410492"/>
    </source>
</evidence>
<dbReference type="Proteomes" id="UP000410492">
    <property type="component" value="Unassembled WGS sequence"/>
</dbReference>
<dbReference type="AlphaFoldDB" id="A0A653BZ53"/>
<gene>
    <name evidence="1" type="ORF">CALMAC_LOCUS4884</name>
</gene>
<proteinExistence type="predicted"/>
<protein>
    <submittedName>
        <fullName evidence="1">Uncharacterized protein</fullName>
    </submittedName>
</protein>
<reference evidence="1 2" key="1">
    <citation type="submission" date="2019-01" db="EMBL/GenBank/DDBJ databases">
        <authorList>
            <person name="Sayadi A."/>
        </authorList>
    </citation>
    <scope>NUCLEOTIDE SEQUENCE [LARGE SCALE GENOMIC DNA]</scope>
</reference>
<accession>A0A653BZ53</accession>
<sequence length="39" mass="4616">MHHPPSSPQKNFQTSLAFQHHTLIPKPDYDMQIRKSMLQ</sequence>
<evidence type="ECO:0000313" key="1">
    <source>
        <dbReference type="EMBL" id="VEN40869.1"/>
    </source>
</evidence>
<organism evidence="1 2">
    <name type="scientific">Callosobruchus maculatus</name>
    <name type="common">Southern cowpea weevil</name>
    <name type="synonym">Pulse bruchid</name>
    <dbReference type="NCBI Taxonomy" id="64391"/>
    <lineage>
        <taxon>Eukaryota</taxon>
        <taxon>Metazoa</taxon>
        <taxon>Ecdysozoa</taxon>
        <taxon>Arthropoda</taxon>
        <taxon>Hexapoda</taxon>
        <taxon>Insecta</taxon>
        <taxon>Pterygota</taxon>
        <taxon>Neoptera</taxon>
        <taxon>Endopterygota</taxon>
        <taxon>Coleoptera</taxon>
        <taxon>Polyphaga</taxon>
        <taxon>Cucujiformia</taxon>
        <taxon>Chrysomeloidea</taxon>
        <taxon>Chrysomelidae</taxon>
        <taxon>Bruchinae</taxon>
        <taxon>Bruchini</taxon>
        <taxon>Callosobruchus</taxon>
    </lineage>
</organism>
<name>A0A653BZ53_CALMS</name>
<keyword evidence="2" id="KW-1185">Reference proteome</keyword>